<dbReference type="AlphaFoldDB" id="A0A4Z0RTH9"/>
<proteinExistence type="predicted"/>
<dbReference type="Proteomes" id="UP000297646">
    <property type="component" value="Unassembled WGS sequence"/>
</dbReference>
<reference evidence="1 2" key="1">
    <citation type="submission" date="2018-03" db="EMBL/GenBank/DDBJ databases">
        <title>Genome sequencing of Weissella confusa isolates.</title>
        <authorList>
            <person name="Kajala I."/>
            <person name="Baruah R."/>
            <person name="Bergsveinson J."/>
            <person name="Juvonen R."/>
            <person name="Ziola B."/>
        </authorList>
    </citation>
    <scope>NUCLEOTIDE SEQUENCE [LARGE SCALE GENOMIC DNA]</scope>
    <source>
        <strain evidence="1 2">VTT E-062653</strain>
    </source>
</reference>
<sequence>MTPFQASAFADELISPGQDIPPVKITTNSDDFDAKHTIRKNNTPSYALPVYQSNKQWQLMQGANTDEGTSSVAFNRPFDTSADFSFTTTVNLSSDSSGGEYNTDFVGMVISTVPSANLADEQLIPWTGTGSPDHAGYGSAHVKWQTAFGTQAFDPSENWFPILRPEQFAHRDVVRQTMGTNQNTISGKSIFYTSSWNRNLTRKYNVKYDHSAHKVSYSLVTDGGETIVATNIIPSDIDKVYIGALGAAHGNGHDDVGGVTLSNMSGQYVSTKTKVHFYDEQNKNMDPKGDATIEGIVGENLSVEGNGERNFLAPSFTNYELDGSPADRTITTVENDADNNITVRYKRIPGVLPYEIVDDDLNGKTLSSGTVPGLHVGDSYSEATFAEIKKQIPKFTTFAKIENAARILEVNKDNNVLNDPVIIHVTDDKKDDQVTFTRTVNYKMQPGIDNVTPPQKSIETPFKVNRRTDYYLQSINPDYKPTLDSNAKFGQVKTPDFPGYRPDRAVVDFSTEKINDSTPLTGSTDVTYYGILSVYAPTLDFGTVQTGDRVYDGADPKDAEKMDGELAIADTNPDEKSVRWTLNAQLDSDFMVGDPMVEMMGGKIQIKKDQQVQIITKKQVSGGQLNQNTGMFPILSQKSLTVPHMISLKFSDLRKEHLNIKDTTRYKGNIIWTLSVAP</sequence>
<dbReference type="RefSeq" id="WP_210114243.1">
    <property type="nucleotide sequence ID" value="NZ_PVSN01000085.1"/>
</dbReference>
<dbReference type="Gene3D" id="2.60.40.4300">
    <property type="match status" value="1"/>
</dbReference>
<comment type="caution">
    <text evidence="1">The sequence shown here is derived from an EMBL/GenBank/DDBJ whole genome shotgun (WGS) entry which is preliminary data.</text>
</comment>
<evidence type="ECO:0008006" key="3">
    <source>
        <dbReference type="Google" id="ProtNLM"/>
    </source>
</evidence>
<organism evidence="1 2">
    <name type="scientific">Weissella confusa</name>
    <name type="common">Lactobacillus confusus</name>
    <dbReference type="NCBI Taxonomy" id="1583"/>
    <lineage>
        <taxon>Bacteria</taxon>
        <taxon>Bacillati</taxon>
        <taxon>Bacillota</taxon>
        <taxon>Bacilli</taxon>
        <taxon>Lactobacillales</taxon>
        <taxon>Lactobacillaceae</taxon>
        <taxon>Weissella</taxon>
    </lineage>
</organism>
<protein>
    <recommendedName>
        <fullName evidence="3">WxL domain-containing protein</fullName>
    </recommendedName>
</protein>
<name>A0A4Z0RTH9_WEICO</name>
<dbReference type="EMBL" id="PVSN01000085">
    <property type="protein sequence ID" value="TGE70176.1"/>
    <property type="molecule type" value="Genomic_DNA"/>
</dbReference>
<gene>
    <name evidence="1" type="ORF">C6P11_10845</name>
</gene>
<evidence type="ECO:0000313" key="1">
    <source>
        <dbReference type="EMBL" id="TGE70176.1"/>
    </source>
</evidence>
<evidence type="ECO:0000313" key="2">
    <source>
        <dbReference type="Proteomes" id="UP000297646"/>
    </source>
</evidence>
<accession>A0A4Z0RTH9</accession>